<accession>A0A9D3ZJA2</accession>
<dbReference type="Proteomes" id="UP000828251">
    <property type="component" value="Unassembled WGS sequence"/>
</dbReference>
<evidence type="ECO:0000313" key="2">
    <source>
        <dbReference type="Proteomes" id="UP000828251"/>
    </source>
</evidence>
<organism evidence="1 2">
    <name type="scientific">Gossypium stocksii</name>
    <dbReference type="NCBI Taxonomy" id="47602"/>
    <lineage>
        <taxon>Eukaryota</taxon>
        <taxon>Viridiplantae</taxon>
        <taxon>Streptophyta</taxon>
        <taxon>Embryophyta</taxon>
        <taxon>Tracheophyta</taxon>
        <taxon>Spermatophyta</taxon>
        <taxon>Magnoliopsida</taxon>
        <taxon>eudicotyledons</taxon>
        <taxon>Gunneridae</taxon>
        <taxon>Pentapetalae</taxon>
        <taxon>rosids</taxon>
        <taxon>malvids</taxon>
        <taxon>Malvales</taxon>
        <taxon>Malvaceae</taxon>
        <taxon>Malvoideae</taxon>
        <taxon>Gossypium</taxon>
    </lineage>
</organism>
<reference evidence="1 2" key="1">
    <citation type="journal article" date="2021" name="Plant Biotechnol. J.">
        <title>Multi-omics assisted identification of the key and species-specific regulatory components of drought-tolerant mechanisms in Gossypium stocksii.</title>
        <authorList>
            <person name="Yu D."/>
            <person name="Ke L."/>
            <person name="Zhang D."/>
            <person name="Wu Y."/>
            <person name="Sun Y."/>
            <person name="Mei J."/>
            <person name="Sun J."/>
            <person name="Sun Y."/>
        </authorList>
    </citation>
    <scope>NUCLEOTIDE SEQUENCE [LARGE SCALE GENOMIC DNA]</scope>
    <source>
        <strain evidence="2">cv. E1</strain>
        <tissue evidence="1">Leaf</tissue>
    </source>
</reference>
<proteinExistence type="predicted"/>
<gene>
    <name evidence="1" type="ORF">J1N35_040967</name>
</gene>
<comment type="caution">
    <text evidence="1">The sequence shown here is derived from an EMBL/GenBank/DDBJ whole genome shotgun (WGS) entry which is preliminary data.</text>
</comment>
<dbReference type="EMBL" id="JAIQCV010000012">
    <property type="protein sequence ID" value="KAH1039224.1"/>
    <property type="molecule type" value="Genomic_DNA"/>
</dbReference>
<evidence type="ECO:0000313" key="1">
    <source>
        <dbReference type="EMBL" id="KAH1039224.1"/>
    </source>
</evidence>
<name>A0A9D3ZJA2_9ROSI</name>
<dbReference type="AlphaFoldDB" id="A0A9D3ZJA2"/>
<feature type="non-terminal residue" evidence="1">
    <location>
        <position position="1"/>
    </location>
</feature>
<keyword evidence="2" id="KW-1185">Reference proteome</keyword>
<sequence length="68" mass="7559">NTCIIFEMEKGSASGKEMAIVTTGFEHVTTTPKFKRHKVSAVWDFLPGCRRGATIEFGLNRQITIDQG</sequence>
<protein>
    <submittedName>
        <fullName evidence="1">Uncharacterized protein</fullName>
    </submittedName>
</protein>
<feature type="non-terminal residue" evidence="1">
    <location>
        <position position="68"/>
    </location>
</feature>